<dbReference type="InterPro" id="IPR003594">
    <property type="entry name" value="HATPase_dom"/>
</dbReference>
<dbReference type="SUPFAM" id="SSF52172">
    <property type="entry name" value="CheY-like"/>
    <property type="match status" value="1"/>
</dbReference>
<dbReference type="SUPFAM" id="SSF55785">
    <property type="entry name" value="PYP-like sensor domain (PAS domain)"/>
    <property type="match status" value="2"/>
</dbReference>
<feature type="modified residue" description="4-aspartylphosphate" evidence="11">
    <location>
        <position position="596"/>
    </location>
</feature>
<dbReference type="Gene3D" id="3.30.565.10">
    <property type="entry name" value="Histidine kinase-like ATPase, C-terminal domain"/>
    <property type="match status" value="1"/>
</dbReference>
<dbReference type="InterPro" id="IPR011006">
    <property type="entry name" value="CheY-like_superfamily"/>
</dbReference>
<dbReference type="Pfam" id="PF00072">
    <property type="entry name" value="Response_reg"/>
    <property type="match status" value="1"/>
</dbReference>
<evidence type="ECO:0000256" key="4">
    <source>
        <dbReference type="ARBA" id="ARBA00022679"/>
    </source>
</evidence>
<dbReference type="PANTHER" id="PTHR45339">
    <property type="entry name" value="HYBRID SIGNAL TRANSDUCTION HISTIDINE KINASE J"/>
    <property type="match status" value="1"/>
</dbReference>
<dbReference type="Proteomes" id="UP000207598">
    <property type="component" value="Unassembled WGS sequence"/>
</dbReference>
<evidence type="ECO:0000256" key="11">
    <source>
        <dbReference type="PROSITE-ProRule" id="PRU00169"/>
    </source>
</evidence>
<evidence type="ECO:0000256" key="9">
    <source>
        <dbReference type="ARBA" id="ARBA00064003"/>
    </source>
</evidence>
<keyword evidence="7" id="KW-0067">ATP-binding</keyword>
<dbReference type="InterPro" id="IPR005467">
    <property type="entry name" value="His_kinase_dom"/>
</dbReference>
<evidence type="ECO:0000256" key="5">
    <source>
        <dbReference type="ARBA" id="ARBA00022741"/>
    </source>
</evidence>
<dbReference type="CDD" id="cd17546">
    <property type="entry name" value="REC_hyHK_CKI1_RcsC-like"/>
    <property type="match status" value="1"/>
</dbReference>
<dbReference type="RefSeq" id="WP_176445180.1">
    <property type="nucleotide sequence ID" value="NZ_FXYF01000008.1"/>
</dbReference>
<dbReference type="FunFam" id="1.10.287.130:FF:000002">
    <property type="entry name" value="Two-component osmosensing histidine kinase"/>
    <property type="match status" value="1"/>
</dbReference>
<dbReference type="InterPro" id="IPR001789">
    <property type="entry name" value="Sig_transdc_resp-reg_receiver"/>
</dbReference>
<dbReference type="CDD" id="cd00082">
    <property type="entry name" value="HisKA"/>
    <property type="match status" value="1"/>
</dbReference>
<evidence type="ECO:0000256" key="2">
    <source>
        <dbReference type="ARBA" id="ARBA00012438"/>
    </source>
</evidence>
<comment type="catalytic activity">
    <reaction evidence="1">
        <text>ATP + protein L-histidine = ADP + protein N-phospho-L-histidine.</text>
        <dbReference type="EC" id="2.7.13.3"/>
    </reaction>
</comment>
<evidence type="ECO:0000256" key="10">
    <source>
        <dbReference type="ARBA" id="ARBA00068150"/>
    </source>
</evidence>
<dbReference type="Gene3D" id="1.10.287.130">
    <property type="match status" value="1"/>
</dbReference>
<evidence type="ECO:0000259" key="12">
    <source>
        <dbReference type="PROSITE" id="PS50109"/>
    </source>
</evidence>
<evidence type="ECO:0000313" key="15">
    <source>
        <dbReference type="Proteomes" id="UP000207598"/>
    </source>
</evidence>
<dbReference type="Pfam" id="PF02518">
    <property type="entry name" value="HATPase_c"/>
    <property type="match status" value="1"/>
</dbReference>
<evidence type="ECO:0000259" key="13">
    <source>
        <dbReference type="PROSITE" id="PS50110"/>
    </source>
</evidence>
<comment type="subunit">
    <text evidence="9">At low DSF concentrations, interacts with RpfF.</text>
</comment>
<keyword evidence="5" id="KW-0547">Nucleotide-binding</keyword>
<dbReference type="EMBL" id="FXYF01000008">
    <property type="protein sequence ID" value="SMX44745.1"/>
    <property type="molecule type" value="Genomic_DNA"/>
</dbReference>
<evidence type="ECO:0000256" key="8">
    <source>
        <dbReference type="ARBA" id="ARBA00023012"/>
    </source>
</evidence>
<keyword evidence="8" id="KW-0902">Two-component regulatory system</keyword>
<dbReference type="InterPro" id="IPR004358">
    <property type="entry name" value="Sig_transdc_His_kin-like_C"/>
</dbReference>
<dbReference type="InterPro" id="IPR035965">
    <property type="entry name" value="PAS-like_dom_sf"/>
</dbReference>
<evidence type="ECO:0000256" key="1">
    <source>
        <dbReference type="ARBA" id="ARBA00000085"/>
    </source>
</evidence>
<dbReference type="InterPro" id="IPR036097">
    <property type="entry name" value="HisK_dim/P_sf"/>
</dbReference>
<dbReference type="FunFam" id="3.30.565.10:FF:000010">
    <property type="entry name" value="Sensor histidine kinase RcsC"/>
    <property type="match status" value="1"/>
</dbReference>
<name>A0A238KPM6_9RHOB</name>
<dbReference type="Gene3D" id="3.40.50.2300">
    <property type="match status" value="1"/>
</dbReference>
<dbReference type="InterPro" id="IPR036890">
    <property type="entry name" value="HATPase_C_sf"/>
</dbReference>
<dbReference type="PROSITE" id="PS50109">
    <property type="entry name" value="HIS_KIN"/>
    <property type="match status" value="1"/>
</dbReference>
<dbReference type="SMART" id="SM00387">
    <property type="entry name" value="HATPase_c"/>
    <property type="match status" value="1"/>
</dbReference>
<dbReference type="GO" id="GO:0000155">
    <property type="term" value="F:phosphorelay sensor kinase activity"/>
    <property type="evidence" value="ECO:0007669"/>
    <property type="project" value="InterPro"/>
</dbReference>
<dbReference type="GO" id="GO:0005524">
    <property type="term" value="F:ATP binding"/>
    <property type="evidence" value="ECO:0007669"/>
    <property type="project" value="UniProtKB-KW"/>
</dbReference>
<evidence type="ECO:0000256" key="6">
    <source>
        <dbReference type="ARBA" id="ARBA00022777"/>
    </source>
</evidence>
<dbReference type="PRINTS" id="PR00344">
    <property type="entry name" value="BCTRLSENSOR"/>
</dbReference>
<dbReference type="SUPFAM" id="SSF47384">
    <property type="entry name" value="Homodimeric domain of signal transducing histidine kinase"/>
    <property type="match status" value="1"/>
</dbReference>
<dbReference type="AlphaFoldDB" id="A0A238KPM6"/>
<sequence>MPTDQERDARIWSDVIQLMPAWTWETDSDFRLLYVNMQHSGLRMTRDHLLGLSILNRPEPPHDLAGLDRLLDAFRAHEEVRSLSYERLLVNGDRAVLMDSAVPLRDAEGRFAGYHGITLNISEVMHKADVTDSLVAGLNRRTAVLERSLVDQARVLTDTNRLLTEIMDSMGEGLMVTSRLGAEDPDNRILMVNPAYLRMFELNAADVPEGMPLSALHDLLVARSQRPETGEVIATIARAFADGRKAIFEVPETGRSFATQATRRPSGGYVIVHTDITDLRAQNDALRAARDAAEVANRAKSSFLANMSHEIRTPMNGIVGMADLLADTGLSDEQRDCVATIRGAALALTSLISDILDFSKVEAGRLRIEDAPFQLDTLIAEISDLLRPLAAQKQLYLTCRIDENVPRLVEGDALRLRQVLMNLIGNAIKFTHEGGVTLHLSRISPRGNQVRFHVVDTGIGIPEDQQALVFDPFEQVHSGRERQYEGTGLGLSISKRLAEAMGGSIALSSAPGQGAEFRLDLPLPALAQTVPRAAEVSTEDLRLDGVAVLLVEDNRTNQEVVRKMLERRGARVEVADNGQMALDRYDPERFDIVLMDISMPVMSGLDATRTLRARERQGGWVRRPIVALTGNAFERDQKEAEAVGMDGFLTKPVRRDALLLELLAHLPSQGLSARAS</sequence>
<dbReference type="SMART" id="SM00388">
    <property type="entry name" value="HisKA"/>
    <property type="match status" value="1"/>
</dbReference>
<keyword evidence="4 14" id="KW-0808">Transferase</keyword>
<dbReference type="Pfam" id="PF12860">
    <property type="entry name" value="PAS_7"/>
    <property type="match status" value="1"/>
</dbReference>
<protein>
    <recommendedName>
        <fullName evidence="10">Sensory/regulatory protein RpfC</fullName>
        <ecNumber evidence="2">2.7.13.3</ecNumber>
    </recommendedName>
</protein>
<feature type="domain" description="Histidine kinase" evidence="12">
    <location>
        <begin position="306"/>
        <end position="525"/>
    </location>
</feature>
<evidence type="ECO:0000313" key="14">
    <source>
        <dbReference type="EMBL" id="SMX44745.1"/>
    </source>
</evidence>
<dbReference type="SMART" id="SM00448">
    <property type="entry name" value="REC"/>
    <property type="match status" value="1"/>
</dbReference>
<keyword evidence="6" id="KW-0418">Kinase</keyword>
<proteinExistence type="predicted"/>
<evidence type="ECO:0000256" key="3">
    <source>
        <dbReference type="ARBA" id="ARBA00022553"/>
    </source>
</evidence>
<keyword evidence="15" id="KW-1185">Reference proteome</keyword>
<dbReference type="Gene3D" id="3.30.450.20">
    <property type="entry name" value="PAS domain"/>
    <property type="match status" value="2"/>
</dbReference>
<dbReference type="PROSITE" id="PS50110">
    <property type="entry name" value="RESPONSE_REGULATORY"/>
    <property type="match status" value="1"/>
</dbReference>
<accession>A0A238KPM6</accession>
<dbReference type="EC" id="2.7.13.3" evidence="2"/>
<dbReference type="SUPFAM" id="SSF55874">
    <property type="entry name" value="ATPase domain of HSP90 chaperone/DNA topoisomerase II/histidine kinase"/>
    <property type="match status" value="1"/>
</dbReference>
<feature type="domain" description="Response regulatory" evidence="13">
    <location>
        <begin position="547"/>
        <end position="666"/>
    </location>
</feature>
<dbReference type="CDD" id="cd16922">
    <property type="entry name" value="HATPase_EvgS-ArcB-TorS-like"/>
    <property type="match status" value="1"/>
</dbReference>
<keyword evidence="3 11" id="KW-0597">Phosphoprotein</keyword>
<dbReference type="Pfam" id="PF00512">
    <property type="entry name" value="HisKA"/>
    <property type="match status" value="1"/>
</dbReference>
<gene>
    <name evidence="14" type="primary">rpfC</name>
    <name evidence="14" type="ORF">MAA8898_03049</name>
</gene>
<dbReference type="PANTHER" id="PTHR45339:SF1">
    <property type="entry name" value="HYBRID SIGNAL TRANSDUCTION HISTIDINE KINASE J"/>
    <property type="match status" value="1"/>
</dbReference>
<dbReference type="InterPro" id="IPR003661">
    <property type="entry name" value="HisK_dim/P_dom"/>
</dbReference>
<evidence type="ECO:0000256" key="7">
    <source>
        <dbReference type="ARBA" id="ARBA00022840"/>
    </source>
</evidence>
<reference evidence="14 15" key="1">
    <citation type="submission" date="2017-05" db="EMBL/GenBank/DDBJ databases">
        <authorList>
            <person name="Song R."/>
            <person name="Chenine A.L."/>
            <person name="Ruprecht R.M."/>
        </authorList>
    </citation>
    <scope>NUCLEOTIDE SEQUENCE [LARGE SCALE GENOMIC DNA]</scope>
    <source>
        <strain evidence="14 15">CECT 8898</strain>
    </source>
</reference>
<organism evidence="14 15">
    <name type="scientific">Maliponia aquimaris</name>
    <dbReference type="NCBI Taxonomy" id="1673631"/>
    <lineage>
        <taxon>Bacteria</taxon>
        <taxon>Pseudomonadati</taxon>
        <taxon>Pseudomonadota</taxon>
        <taxon>Alphaproteobacteria</taxon>
        <taxon>Rhodobacterales</taxon>
        <taxon>Paracoccaceae</taxon>
        <taxon>Maliponia</taxon>
    </lineage>
</organism>